<dbReference type="Gene3D" id="3.40.50.12780">
    <property type="entry name" value="N-terminal domain of ligase-like"/>
    <property type="match status" value="1"/>
</dbReference>
<sequence length="467" mass="49388">MDSDLEFVEGLFDGRHDDPPYLVHRDESVSRAEVRGAAAREARLFAGQGIGPGSTVGLQIPPSFTQIEVLLGLWRAGAQVMLFDHRLKPAEVDRLSATCLPQFMVRAGSPRQAALGFQPRYGVITEPRPGGAPAHTAHRLVQFSSGSTGVPKVIGRTARSLADEIERFRGVDGMPGTGDRVLLLSSTAHSFGLIGGLLHALAAGVTVVFTPRMSARGILSTAREHRVSAIFGVPAHFDLLSSGPLSSGPLSSATEAPELPGLRLAVSGGELMPAEVAHRFAERFGIPVGEAYGTTETGIIAMDVTGDLRPSVGRAAPGMVLRVRDGVLDVAVDASPYLFGSGGDGYRDGWLHTHDRAAVGDDGAVHLYGRSDSLVIVGGLKVDLAEVEQVLRAHPAVDQVVLVHTTVIEAYVAGPGGPDQGDLLRWCRERLADYKLPRVIRVLESLPRTANGKLVRQPALLRAAAAG</sequence>
<proteinExistence type="predicted"/>
<dbReference type="RefSeq" id="WP_282765994.1">
    <property type="nucleotide sequence ID" value="NZ_JASCTH010000035.1"/>
</dbReference>
<dbReference type="PANTHER" id="PTHR43767">
    <property type="entry name" value="LONG-CHAIN-FATTY-ACID--COA LIGASE"/>
    <property type="match status" value="1"/>
</dbReference>
<name>A0ABT6WXY9_9ACTN</name>
<accession>A0ABT6WXY9</accession>
<dbReference type="InterPro" id="IPR025110">
    <property type="entry name" value="AMP-bd_C"/>
</dbReference>
<dbReference type="InterPro" id="IPR000873">
    <property type="entry name" value="AMP-dep_synth/lig_dom"/>
</dbReference>
<dbReference type="PROSITE" id="PS00455">
    <property type="entry name" value="AMP_BINDING"/>
    <property type="match status" value="1"/>
</dbReference>
<keyword evidence="3" id="KW-0436">Ligase</keyword>
<reference evidence="3 4" key="1">
    <citation type="submission" date="2023-05" db="EMBL/GenBank/DDBJ databases">
        <title>Actinoplanes sp. NEAU-A12 genome sequencing.</title>
        <authorList>
            <person name="Wang Z.-S."/>
        </authorList>
    </citation>
    <scope>NUCLEOTIDE SEQUENCE [LARGE SCALE GENOMIC DNA]</scope>
    <source>
        <strain evidence="3 4">NEAU-A12</strain>
    </source>
</reference>
<feature type="domain" description="AMP-dependent synthetase/ligase" evidence="1">
    <location>
        <begin position="16"/>
        <end position="325"/>
    </location>
</feature>
<evidence type="ECO:0000313" key="4">
    <source>
        <dbReference type="Proteomes" id="UP001241758"/>
    </source>
</evidence>
<dbReference type="InterPro" id="IPR050237">
    <property type="entry name" value="ATP-dep_AMP-bd_enzyme"/>
</dbReference>
<dbReference type="Gene3D" id="3.30.300.30">
    <property type="match status" value="1"/>
</dbReference>
<dbReference type="InterPro" id="IPR020845">
    <property type="entry name" value="AMP-binding_CS"/>
</dbReference>
<evidence type="ECO:0000259" key="1">
    <source>
        <dbReference type="Pfam" id="PF00501"/>
    </source>
</evidence>
<gene>
    <name evidence="3" type="ORF">QLQ12_39010</name>
</gene>
<keyword evidence="4" id="KW-1185">Reference proteome</keyword>
<feature type="domain" description="AMP-binding enzyme C-terminal" evidence="2">
    <location>
        <begin position="386"/>
        <end position="453"/>
    </location>
</feature>
<protein>
    <submittedName>
        <fullName evidence="3">Long-chain fatty acid--CoA ligase</fullName>
    </submittedName>
</protein>
<dbReference type="CDD" id="cd04433">
    <property type="entry name" value="AFD_class_I"/>
    <property type="match status" value="1"/>
</dbReference>
<dbReference type="InterPro" id="IPR045851">
    <property type="entry name" value="AMP-bd_C_sf"/>
</dbReference>
<comment type="caution">
    <text evidence="3">The sequence shown here is derived from an EMBL/GenBank/DDBJ whole genome shotgun (WGS) entry which is preliminary data.</text>
</comment>
<dbReference type="PANTHER" id="PTHR43767:SF1">
    <property type="entry name" value="NONRIBOSOMAL PEPTIDE SYNTHASE PES1 (EUROFUNG)-RELATED"/>
    <property type="match status" value="1"/>
</dbReference>
<dbReference type="SUPFAM" id="SSF56801">
    <property type="entry name" value="Acetyl-CoA synthetase-like"/>
    <property type="match status" value="1"/>
</dbReference>
<organism evidence="3 4">
    <name type="scientific">Actinoplanes sandaracinus</name>
    <dbReference type="NCBI Taxonomy" id="3045177"/>
    <lineage>
        <taxon>Bacteria</taxon>
        <taxon>Bacillati</taxon>
        <taxon>Actinomycetota</taxon>
        <taxon>Actinomycetes</taxon>
        <taxon>Micromonosporales</taxon>
        <taxon>Micromonosporaceae</taxon>
        <taxon>Actinoplanes</taxon>
    </lineage>
</organism>
<dbReference type="Pfam" id="PF00501">
    <property type="entry name" value="AMP-binding"/>
    <property type="match status" value="1"/>
</dbReference>
<dbReference type="GO" id="GO:0016874">
    <property type="term" value="F:ligase activity"/>
    <property type="evidence" value="ECO:0007669"/>
    <property type="project" value="UniProtKB-KW"/>
</dbReference>
<evidence type="ECO:0000259" key="2">
    <source>
        <dbReference type="Pfam" id="PF13193"/>
    </source>
</evidence>
<dbReference type="InterPro" id="IPR042099">
    <property type="entry name" value="ANL_N_sf"/>
</dbReference>
<dbReference type="Proteomes" id="UP001241758">
    <property type="component" value="Unassembled WGS sequence"/>
</dbReference>
<evidence type="ECO:0000313" key="3">
    <source>
        <dbReference type="EMBL" id="MDI6104598.1"/>
    </source>
</evidence>
<dbReference type="EMBL" id="JASCTH010000035">
    <property type="protein sequence ID" value="MDI6104598.1"/>
    <property type="molecule type" value="Genomic_DNA"/>
</dbReference>
<dbReference type="Pfam" id="PF13193">
    <property type="entry name" value="AMP-binding_C"/>
    <property type="match status" value="1"/>
</dbReference>